<evidence type="ECO:0000256" key="1">
    <source>
        <dbReference type="ARBA" id="ARBA00004459"/>
    </source>
</evidence>
<dbReference type="PANTHER" id="PTHR35603:SF2">
    <property type="entry name" value="OUTER MEMBRANE LIPOPROTEIN"/>
    <property type="match status" value="1"/>
</dbReference>
<gene>
    <name evidence="11" type="ORF">Trichorick_00935</name>
</gene>
<keyword evidence="6" id="KW-0564">Palmitate</keyword>
<dbReference type="Pfam" id="PF16998">
    <property type="entry name" value="17kDa_Anti_2"/>
    <property type="match status" value="1"/>
</dbReference>
<evidence type="ECO:0000256" key="7">
    <source>
        <dbReference type="ARBA" id="ARBA00023237"/>
    </source>
</evidence>
<dbReference type="PROSITE" id="PS51257">
    <property type="entry name" value="PROKAR_LIPOPROTEIN"/>
    <property type="match status" value="1"/>
</dbReference>
<reference evidence="11 12" key="1">
    <citation type="submission" date="2022-10" db="EMBL/GenBank/DDBJ databases">
        <title>Host association and intracellularity evolved multiple times independently in the Rickettsiales.</title>
        <authorList>
            <person name="Castelli M."/>
            <person name="Nardi T."/>
            <person name="Gammuto L."/>
            <person name="Bellinzona G."/>
            <person name="Sabaneyeva E."/>
            <person name="Potekhin A."/>
            <person name="Serra V."/>
            <person name="Petroni G."/>
            <person name="Sassera D."/>
        </authorList>
    </citation>
    <scope>NUCLEOTIDE SEQUENCE [LARGE SCALE GENOMIC DNA]</scope>
    <source>
        <strain evidence="11 12">Kr 154-4</strain>
    </source>
</reference>
<evidence type="ECO:0000256" key="6">
    <source>
        <dbReference type="ARBA" id="ARBA00023139"/>
    </source>
</evidence>
<evidence type="ECO:0000256" key="2">
    <source>
        <dbReference type="ARBA" id="ARBA00008681"/>
    </source>
</evidence>
<dbReference type="Pfam" id="PF05433">
    <property type="entry name" value="Rick_17kDa_Anti"/>
    <property type="match status" value="1"/>
</dbReference>
<evidence type="ECO:0000256" key="8">
    <source>
        <dbReference type="ARBA" id="ARBA00023288"/>
    </source>
</evidence>
<keyword evidence="5" id="KW-0472">Membrane</keyword>
<evidence type="ECO:0000256" key="3">
    <source>
        <dbReference type="ARBA" id="ARBA00015281"/>
    </source>
</evidence>
<dbReference type="EMBL" id="CP112932">
    <property type="protein sequence ID" value="WPY01042.1"/>
    <property type="molecule type" value="Genomic_DNA"/>
</dbReference>
<comment type="subcellular location">
    <subcellularLocation>
        <location evidence="1">Cell outer membrane</location>
        <topology evidence="1">Lipid-anchor</topology>
    </subcellularLocation>
</comment>
<name>A0ABZ0UWP3_9RICK</name>
<feature type="domain" description="Surface antigen" evidence="10">
    <location>
        <begin position="92"/>
        <end position="155"/>
    </location>
</feature>
<evidence type="ECO:0000259" key="9">
    <source>
        <dbReference type="Pfam" id="PF05433"/>
    </source>
</evidence>
<dbReference type="InterPro" id="IPR008816">
    <property type="entry name" value="Gly_zipper_2TM_dom"/>
</dbReference>
<feature type="domain" description="Glycine zipper 2TM" evidence="9">
    <location>
        <begin position="29"/>
        <end position="69"/>
    </location>
</feature>
<keyword evidence="12" id="KW-1185">Reference proteome</keyword>
<dbReference type="PANTHER" id="PTHR35603">
    <property type="match status" value="1"/>
</dbReference>
<evidence type="ECO:0000313" key="11">
    <source>
        <dbReference type="EMBL" id="WPY01042.1"/>
    </source>
</evidence>
<evidence type="ECO:0000256" key="5">
    <source>
        <dbReference type="ARBA" id="ARBA00023136"/>
    </source>
</evidence>
<accession>A0ABZ0UWP3</accession>
<proteinExistence type="inferred from homology"/>
<dbReference type="Proteomes" id="UP001326613">
    <property type="component" value="Chromosome"/>
</dbReference>
<dbReference type="InterPro" id="IPR016364">
    <property type="entry name" value="Surface_antigen_Rickettsia"/>
</dbReference>
<dbReference type="RefSeq" id="WP_323737853.1">
    <property type="nucleotide sequence ID" value="NZ_CP112932.1"/>
</dbReference>
<keyword evidence="7" id="KW-0998">Cell outer membrane</keyword>
<keyword evidence="8" id="KW-0449">Lipoprotein</keyword>
<dbReference type="InterPro" id="IPR032635">
    <property type="entry name" value="Anti_2"/>
</dbReference>
<protein>
    <recommendedName>
        <fullName evidence="3">17 kDa surface antigen</fullName>
    </recommendedName>
</protein>
<evidence type="ECO:0000313" key="12">
    <source>
        <dbReference type="Proteomes" id="UP001326613"/>
    </source>
</evidence>
<dbReference type="PIRSF" id="PIRSF002721">
    <property type="entry name" value="Surface_antigen_Rickettsia"/>
    <property type="match status" value="1"/>
</dbReference>
<comment type="similarity">
    <text evidence="2">Belongs to the rickettsiale 17 kDa surface antigen family.</text>
</comment>
<dbReference type="InterPro" id="IPR051407">
    <property type="entry name" value="Bact_OM_lipoprot/Surf_antigen"/>
</dbReference>
<keyword evidence="4" id="KW-0732">Signal</keyword>
<evidence type="ECO:0000259" key="10">
    <source>
        <dbReference type="Pfam" id="PF16998"/>
    </source>
</evidence>
<sequence>MNSNKIIAIALIGFILQGCAGGMNKQGSGTLIGGLAGGLLGSQFGKGSGALAATGVGVLAGALIGGQIGKTMDDTDRRILEMRSQQALETSPAGNSVEWRNPDNGHYGYVTPTKTYRADSGEYCREYTQVIVVGGKEEKAYGRACRKPDGQWQIIQ</sequence>
<organism evidence="11 12">
    <name type="scientific">Candidatus Trichorickettsia mobilis</name>
    <dbReference type="NCBI Taxonomy" id="1346319"/>
    <lineage>
        <taxon>Bacteria</taxon>
        <taxon>Pseudomonadati</taxon>
        <taxon>Pseudomonadota</taxon>
        <taxon>Alphaproteobacteria</taxon>
        <taxon>Rickettsiales</taxon>
        <taxon>Rickettsiaceae</taxon>
        <taxon>Rickettsieae</taxon>
        <taxon>Candidatus Trichorickettsia</taxon>
    </lineage>
</organism>
<evidence type="ECO:0000256" key="4">
    <source>
        <dbReference type="ARBA" id="ARBA00022729"/>
    </source>
</evidence>